<dbReference type="Gene3D" id="3.30.40.10">
    <property type="entry name" value="Zinc/RING finger domain, C3HC4 (zinc finger)"/>
    <property type="match status" value="1"/>
</dbReference>
<name>A0A2G8KZP8_STIJA</name>
<dbReference type="SUPFAM" id="SSF101898">
    <property type="entry name" value="NHL repeat"/>
    <property type="match status" value="1"/>
</dbReference>
<evidence type="ECO:0008006" key="10">
    <source>
        <dbReference type="Google" id="ProtNLM"/>
    </source>
</evidence>
<keyword evidence="9" id="KW-1185">Reference proteome</keyword>
<evidence type="ECO:0000313" key="9">
    <source>
        <dbReference type="Proteomes" id="UP000230750"/>
    </source>
</evidence>
<dbReference type="PROSITE" id="PS50089">
    <property type="entry name" value="ZF_RING_2"/>
    <property type="match status" value="1"/>
</dbReference>
<dbReference type="InterPro" id="IPR001841">
    <property type="entry name" value="Znf_RING"/>
</dbReference>
<evidence type="ECO:0000256" key="2">
    <source>
        <dbReference type="ARBA" id="ARBA00022771"/>
    </source>
</evidence>
<dbReference type="Proteomes" id="UP000230750">
    <property type="component" value="Unassembled WGS sequence"/>
</dbReference>
<dbReference type="PANTHER" id="PTHR25462:SF296">
    <property type="entry name" value="MEIOTIC P26, ISOFORM F"/>
    <property type="match status" value="1"/>
</dbReference>
<dbReference type="SUPFAM" id="SSF57845">
    <property type="entry name" value="B-box zinc-binding domain"/>
    <property type="match status" value="1"/>
</dbReference>
<dbReference type="EMBL" id="MRZV01000287">
    <property type="protein sequence ID" value="PIK53435.1"/>
    <property type="molecule type" value="Genomic_DNA"/>
</dbReference>
<reference evidence="8 9" key="1">
    <citation type="journal article" date="2017" name="PLoS Biol.">
        <title>The sea cucumber genome provides insights into morphological evolution and visceral regeneration.</title>
        <authorList>
            <person name="Zhang X."/>
            <person name="Sun L."/>
            <person name="Yuan J."/>
            <person name="Sun Y."/>
            <person name="Gao Y."/>
            <person name="Zhang L."/>
            <person name="Li S."/>
            <person name="Dai H."/>
            <person name="Hamel J.F."/>
            <person name="Liu C."/>
            <person name="Yu Y."/>
            <person name="Liu S."/>
            <person name="Lin W."/>
            <person name="Guo K."/>
            <person name="Jin S."/>
            <person name="Xu P."/>
            <person name="Storey K.B."/>
            <person name="Huan P."/>
            <person name="Zhang T."/>
            <person name="Zhou Y."/>
            <person name="Zhang J."/>
            <person name="Lin C."/>
            <person name="Li X."/>
            <person name="Xing L."/>
            <person name="Huo D."/>
            <person name="Sun M."/>
            <person name="Wang L."/>
            <person name="Mercier A."/>
            <person name="Li F."/>
            <person name="Yang H."/>
            <person name="Xiang J."/>
        </authorList>
    </citation>
    <scope>NUCLEOTIDE SEQUENCE [LARGE SCALE GENOMIC DNA]</scope>
    <source>
        <strain evidence="8">Shaxun</strain>
        <tissue evidence="8">Muscle</tissue>
    </source>
</reference>
<evidence type="ECO:0000256" key="5">
    <source>
        <dbReference type="SAM" id="MobiDB-lite"/>
    </source>
</evidence>
<keyword evidence="2 4" id="KW-0863">Zinc-finger</keyword>
<dbReference type="PROSITE" id="PS50119">
    <property type="entry name" value="ZF_BBOX"/>
    <property type="match status" value="1"/>
</dbReference>
<evidence type="ECO:0000256" key="3">
    <source>
        <dbReference type="ARBA" id="ARBA00022833"/>
    </source>
</evidence>
<gene>
    <name evidence="8" type="ORF">BSL78_09665</name>
</gene>
<evidence type="ECO:0000259" key="7">
    <source>
        <dbReference type="PROSITE" id="PS50119"/>
    </source>
</evidence>
<dbReference type="InterPro" id="IPR000315">
    <property type="entry name" value="Znf_B-box"/>
</dbReference>
<organism evidence="8 9">
    <name type="scientific">Stichopus japonicus</name>
    <name type="common">Sea cucumber</name>
    <dbReference type="NCBI Taxonomy" id="307972"/>
    <lineage>
        <taxon>Eukaryota</taxon>
        <taxon>Metazoa</taxon>
        <taxon>Echinodermata</taxon>
        <taxon>Eleutherozoa</taxon>
        <taxon>Echinozoa</taxon>
        <taxon>Holothuroidea</taxon>
        <taxon>Aspidochirotacea</taxon>
        <taxon>Aspidochirotida</taxon>
        <taxon>Stichopodidae</taxon>
        <taxon>Apostichopus</taxon>
    </lineage>
</organism>
<dbReference type="PANTHER" id="PTHR25462">
    <property type="entry name" value="BONUS, ISOFORM C-RELATED"/>
    <property type="match status" value="1"/>
</dbReference>
<dbReference type="SUPFAM" id="SSF57850">
    <property type="entry name" value="RING/U-box"/>
    <property type="match status" value="1"/>
</dbReference>
<keyword evidence="3" id="KW-0862">Zinc</keyword>
<dbReference type="Gene3D" id="3.30.160.60">
    <property type="entry name" value="Classic Zinc Finger"/>
    <property type="match status" value="1"/>
</dbReference>
<feature type="region of interest" description="Disordered" evidence="5">
    <location>
        <begin position="259"/>
        <end position="281"/>
    </location>
</feature>
<keyword evidence="1" id="KW-0479">Metal-binding</keyword>
<evidence type="ECO:0000256" key="1">
    <source>
        <dbReference type="ARBA" id="ARBA00022723"/>
    </source>
</evidence>
<dbReference type="InterPro" id="IPR013083">
    <property type="entry name" value="Znf_RING/FYVE/PHD"/>
</dbReference>
<feature type="domain" description="RING-type" evidence="6">
    <location>
        <begin position="11"/>
        <end position="53"/>
    </location>
</feature>
<accession>A0A2G8KZP8</accession>
<dbReference type="InterPro" id="IPR017907">
    <property type="entry name" value="Znf_RING_CS"/>
</dbReference>
<dbReference type="InterPro" id="IPR047153">
    <property type="entry name" value="TRIM45/56/19-like"/>
</dbReference>
<dbReference type="OrthoDB" id="654191at2759"/>
<dbReference type="STRING" id="307972.A0A2G8KZP8"/>
<dbReference type="Gene3D" id="2.120.10.30">
    <property type="entry name" value="TolB, C-terminal domain"/>
    <property type="match status" value="1"/>
</dbReference>
<feature type="compositionally biased region" description="Basic and acidic residues" evidence="5">
    <location>
        <begin position="327"/>
        <end position="337"/>
    </location>
</feature>
<protein>
    <recommendedName>
        <fullName evidence="10">Tripartite motif-containing protein 3</fullName>
    </recommendedName>
</protein>
<evidence type="ECO:0000259" key="6">
    <source>
        <dbReference type="PROSITE" id="PS50089"/>
    </source>
</evidence>
<proteinExistence type="predicted"/>
<feature type="domain" description="B box-type" evidence="7">
    <location>
        <begin position="87"/>
        <end position="128"/>
    </location>
</feature>
<evidence type="ECO:0000313" key="8">
    <source>
        <dbReference type="EMBL" id="PIK53435.1"/>
    </source>
</evidence>
<dbReference type="SMART" id="SM00184">
    <property type="entry name" value="RING"/>
    <property type="match status" value="1"/>
</dbReference>
<dbReference type="GO" id="GO:0008270">
    <property type="term" value="F:zinc ion binding"/>
    <property type="evidence" value="ECO:0007669"/>
    <property type="project" value="UniProtKB-KW"/>
</dbReference>
<comment type="caution">
    <text evidence="8">The sequence shown here is derived from an EMBL/GenBank/DDBJ whole genome shotgun (WGS) entry which is preliminary data.</text>
</comment>
<dbReference type="Pfam" id="PF00097">
    <property type="entry name" value="zf-C3HC4"/>
    <property type="match status" value="1"/>
</dbReference>
<dbReference type="AlphaFoldDB" id="A0A2G8KZP8"/>
<dbReference type="Pfam" id="PF00643">
    <property type="entry name" value="zf-B_box"/>
    <property type="match status" value="1"/>
</dbReference>
<dbReference type="InterPro" id="IPR011042">
    <property type="entry name" value="6-blade_b-propeller_TolB-like"/>
</dbReference>
<sequence length="634" mass="71886">MASEDEDQFMCPIHCDILDDPVVLVCQHWFCKGCLREYVDSKNGIDPDCPECREPIDLPQEGVDGLPVNYKMREICRSLQKNKEAKKEEMYCQHHPDEQLKRFCCDCLIAICEDCGDQAHKYHRNRDIGSAWKVVGNQIVDKFKKAKKTLTVSDFDYQESTKRRQCLEEQAAVTTTEINSIMESLYERLNIDYETLIRDIDERLHHDLQKEKEYLLSISECLEQSKDMERYEEHLRKLLSSGGRCVTHTDLDALNSLHNPLVPVKQNTPPPEPTARKFHPSKHILNLLSEGVGKMLTEREIVELEANETRQAETGQTRQEASGGGESTDRPSTHDTSCRSTTSLDSSKNDELPIPTDFLIRTKTRTVLPSDFAHSFDVEPFQTEQQFIVSNMTGAINLVTIPTNDLGHLRVINLKPSKSEFLLGTSGITTSDKRLLFSCNHKENYLEKYDIQRTQCIGRIGETSQLTSPRYITQSLTNYVLYVSDIKGVIRAFHSNTGDCLKQFGSSKLLTPSGLATDRRSRLYVADELQSRVFVFDIRKLGNPQPLHEIQTILNGEPVHCHGVCVGRNNTILVSVTKKRSSSSSIGALMEFNDDGQFLRAGGWELRKPRGIRVQGNVATVVDAEENCIVTYHV</sequence>
<feature type="region of interest" description="Disordered" evidence="5">
    <location>
        <begin position="304"/>
        <end position="353"/>
    </location>
</feature>
<dbReference type="InterPro" id="IPR018957">
    <property type="entry name" value="Znf_C3HC4_RING-type"/>
</dbReference>
<dbReference type="PROSITE" id="PS00518">
    <property type="entry name" value="ZF_RING_1"/>
    <property type="match status" value="1"/>
</dbReference>
<evidence type="ECO:0000256" key="4">
    <source>
        <dbReference type="PROSITE-ProRule" id="PRU00024"/>
    </source>
</evidence>